<evidence type="ECO:0000313" key="10">
    <source>
        <dbReference type="EMBL" id="CRF40616.1"/>
    </source>
</evidence>
<dbReference type="GO" id="GO:0019843">
    <property type="term" value="F:rRNA binding"/>
    <property type="evidence" value="ECO:0007669"/>
    <property type="project" value="UniProtKB-UniRule"/>
</dbReference>
<dbReference type="SUPFAM" id="SSF160443">
    <property type="entry name" value="SMR domain-like"/>
    <property type="match status" value="1"/>
</dbReference>
<dbReference type="GO" id="GO:0006298">
    <property type="term" value="P:mismatch repair"/>
    <property type="evidence" value="ECO:0007669"/>
    <property type="project" value="InterPro"/>
</dbReference>
<evidence type="ECO:0000259" key="9">
    <source>
        <dbReference type="PROSITE" id="PS50828"/>
    </source>
</evidence>
<evidence type="ECO:0000256" key="3">
    <source>
        <dbReference type="ARBA" id="ARBA00022801"/>
    </source>
</evidence>
<evidence type="ECO:0000313" key="11">
    <source>
        <dbReference type="EMBL" id="CRF42270.1"/>
    </source>
</evidence>
<dbReference type="HAMAP" id="MF_00092">
    <property type="entry name" value="MutS2"/>
    <property type="match status" value="1"/>
</dbReference>
<dbReference type="OrthoDB" id="9808166at2"/>
<dbReference type="InterPro" id="IPR002625">
    <property type="entry name" value="Smr_dom"/>
</dbReference>
<dbReference type="GO" id="GO:0016887">
    <property type="term" value="F:ATP hydrolysis activity"/>
    <property type="evidence" value="ECO:0007669"/>
    <property type="project" value="InterPro"/>
</dbReference>
<evidence type="ECO:0000256" key="5">
    <source>
        <dbReference type="ARBA" id="ARBA00022884"/>
    </source>
</evidence>
<dbReference type="NCBIfam" id="TIGR01069">
    <property type="entry name" value="mutS2"/>
    <property type="match status" value="1"/>
</dbReference>
<comment type="similarity">
    <text evidence="7">Belongs to the DNA mismatch repair MutS family. MutS2 subfamily.</text>
</comment>
<dbReference type="EC" id="3.1.-.-" evidence="7"/>
<dbReference type="GO" id="GO:0030983">
    <property type="term" value="F:mismatched DNA binding"/>
    <property type="evidence" value="ECO:0007669"/>
    <property type="project" value="InterPro"/>
</dbReference>
<dbReference type="GO" id="GO:0005524">
    <property type="term" value="F:ATP binding"/>
    <property type="evidence" value="ECO:0007669"/>
    <property type="project" value="UniProtKB-UniRule"/>
</dbReference>
<dbReference type="Gene3D" id="3.40.50.300">
    <property type="entry name" value="P-loop containing nucleotide triphosphate hydrolases"/>
    <property type="match status" value="1"/>
</dbReference>
<dbReference type="EC" id="3.6.4.-" evidence="7"/>
<dbReference type="SUPFAM" id="SSF52540">
    <property type="entry name" value="P-loop containing nucleoside triphosphate hydrolases"/>
    <property type="match status" value="1"/>
</dbReference>
<keyword evidence="5 7" id="KW-0694">RNA-binding</keyword>
<keyword evidence="7" id="KW-0540">Nuclease</keyword>
<dbReference type="SMART" id="SM00463">
    <property type="entry name" value="SMR"/>
    <property type="match status" value="1"/>
</dbReference>
<comment type="function">
    <text evidence="7">Acts as a ribosome collision sensor, splitting the ribosome into its 2 subunits. Detects stalled/collided 70S ribosomes which it binds and splits by an ATP-hydrolysis driven conformational change. Acts upstream of the ribosome quality control system (RQC), a ribosome-associated complex that mediates the extraction of incompletely synthesized nascent chains from stalled ribosomes and their subsequent degradation. Probably generates substrates for RQC.</text>
</comment>
<keyword evidence="1 7" id="KW-0699">rRNA-binding</keyword>
<dbReference type="PANTHER" id="PTHR48466">
    <property type="entry name" value="OS10G0509000 PROTEIN-RELATED"/>
    <property type="match status" value="1"/>
</dbReference>
<comment type="function">
    <text evidence="7">Endonuclease that is involved in the suppression of homologous recombination and thus may have a key role in the control of bacterial genetic diversity.</text>
</comment>
<dbReference type="EMBL" id="CDMH01000020">
    <property type="protein sequence ID" value="CRF42270.1"/>
    <property type="molecule type" value="Genomic_DNA"/>
</dbReference>
<dbReference type="EMBL" id="CDML01000010">
    <property type="protein sequence ID" value="CRF40616.1"/>
    <property type="molecule type" value="Genomic_DNA"/>
</dbReference>
<dbReference type="STRING" id="1578720.HAL011_03780"/>
<evidence type="ECO:0000313" key="15">
    <source>
        <dbReference type="Proteomes" id="UP000045175"/>
    </source>
</evidence>
<dbReference type="RefSeq" id="WP_053940928.1">
    <property type="nucleotide sequence ID" value="NZ_CDMH01000020.1"/>
</dbReference>
<dbReference type="InterPro" id="IPR000432">
    <property type="entry name" value="DNA_mismatch_repair_MutS_C"/>
</dbReference>
<evidence type="ECO:0000256" key="7">
    <source>
        <dbReference type="HAMAP-Rule" id="MF_00092"/>
    </source>
</evidence>
<dbReference type="SMART" id="SM00534">
    <property type="entry name" value="MUTSac"/>
    <property type="match status" value="1"/>
</dbReference>
<keyword evidence="3 7" id="KW-0378">Hydrolase</keyword>
<evidence type="ECO:0000256" key="8">
    <source>
        <dbReference type="SAM" id="Coils"/>
    </source>
</evidence>
<reference evidence="10" key="1">
    <citation type="submission" date="2014-12" db="EMBL/GenBank/DDBJ databases">
        <title>Whole genome sequences of four Staphylococcus schleiferi canine isolates.</title>
        <authorList>
            <person name="Misic A.M."/>
            <person name="Cain C."/>
            <person name="Morris D.O."/>
            <person name="Rankin S."/>
            <person name="Beiting D."/>
        </authorList>
    </citation>
    <scope>NUCLEOTIDE SEQUENCE</scope>
    <source>
        <strain evidence="10">ASB11</strain>
        <strain evidence="11">ASB13</strain>
        <strain evidence="12">ASB9</strain>
    </source>
</reference>
<proteinExistence type="inferred from homology"/>
<dbReference type="Pfam" id="PF00488">
    <property type="entry name" value="MutS_V"/>
    <property type="match status" value="1"/>
</dbReference>
<evidence type="ECO:0000313" key="14">
    <source>
        <dbReference type="Proteomes" id="UP000041394"/>
    </source>
</evidence>
<feature type="coiled-coil region" evidence="8">
    <location>
        <begin position="486"/>
        <end position="566"/>
    </location>
</feature>
<dbReference type="InterPro" id="IPR027417">
    <property type="entry name" value="P-loop_NTPase"/>
</dbReference>
<evidence type="ECO:0000256" key="2">
    <source>
        <dbReference type="ARBA" id="ARBA00022741"/>
    </source>
</evidence>
<dbReference type="Proteomes" id="UP000045175">
    <property type="component" value="Unassembled WGS sequence"/>
</dbReference>
<dbReference type="Pfam" id="PF01713">
    <property type="entry name" value="Smr"/>
    <property type="match status" value="1"/>
</dbReference>
<dbReference type="PROSITE" id="PS50828">
    <property type="entry name" value="SMR"/>
    <property type="match status" value="1"/>
</dbReference>
<dbReference type="InterPro" id="IPR036063">
    <property type="entry name" value="Smr_dom_sf"/>
</dbReference>
<keyword evidence="7" id="KW-0255">Endonuclease</keyword>
<keyword evidence="6 7" id="KW-0238">DNA-binding</keyword>
<keyword evidence="8" id="KW-0175">Coiled coil</keyword>
<dbReference type="EMBL" id="CDMN01000032">
    <property type="protein sequence ID" value="CRF44222.1"/>
    <property type="molecule type" value="Genomic_DNA"/>
</dbReference>
<feature type="domain" description="Smr" evidence="9">
    <location>
        <begin position="662"/>
        <end position="736"/>
    </location>
</feature>
<dbReference type="Proteomes" id="UP000038622">
    <property type="component" value="Unassembled WGS sequence"/>
</dbReference>
<evidence type="ECO:0000256" key="4">
    <source>
        <dbReference type="ARBA" id="ARBA00022840"/>
    </source>
</evidence>
<organism evidence="10 13">
    <name type="scientific">Helicobacter ailurogastricus</name>
    <dbReference type="NCBI Taxonomy" id="1578720"/>
    <lineage>
        <taxon>Bacteria</taxon>
        <taxon>Pseudomonadati</taxon>
        <taxon>Campylobacterota</taxon>
        <taxon>Epsilonproteobacteria</taxon>
        <taxon>Campylobacterales</taxon>
        <taxon>Helicobacteraceae</taxon>
        <taxon>Helicobacter</taxon>
    </lineage>
</organism>
<accession>A0A0K2X407</accession>
<dbReference type="GO" id="GO:0004519">
    <property type="term" value="F:endonuclease activity"/>
    <property type="evidence" value="ECO:0007669"/>
    <property type="project" value="UniProtKB-UniRule"/>
</dbReference>
<evidence type="ECO:0000313" key="12">
    <source>
        <dbReference type="EMBL" id="CRF44222.1"/>
    </source>
</evidence>
<keyword evidence="4 7" id="KW-0067">ATP-binding</keyword>
<protein>
    <recommendedName>
        <fullName evidence="7">Endonuclease MutS2</fullName>
        <ecNumber evidence="7">3.1.-.-</ecNumber>
    </recommendedName>
    <alternativeName>
        <fullName evidence="7">Ribosome-associated protein quality control-upstream factor</fullName>
        <shortName evidence="7">RQC-upstream factor</shortName>
        <shortName evidence="7">RqcU</shortName>
        <ecNumber evidence="7">3.6.4.-</ecNumber>
    </alternativeName>
</protein>
<evidence type="ECO:0000256" key="6">
    <source>
        <dbReference type="ARBA" id="ARBA00023125"/>
    </source>
</evidence>
<reference evidence="13" key="2">
    <citation type="submission" date="2014-12" db="EMBL/GenBank/DDBJ databases">
        <authorList>
            <person name="Smet A."/>
        </authorList>
    </citation>
    <scope>NUCLEOTIDE SEQUENCE [LARGE SCALE GENOMIC DNA]</scope>
</reference>
<sequence>MIAVKLDLAPFLERFVSFLARPKDIAFNFPEQTWAHLQELESLEITTPPLVAPLNESLKAFKKGGVLHLEALFALIQITRYFLYLKKQVSPKSPAFYAYLQNLNIPQELLQLEAQMQEEAGFKSGFYPELDAQQESLKRLKSAQQKIFSQILAQKSLEPYLVDRQVHLVQGVETLLLKPGFSSVFKGIVIARSHSGQFYIEPLEAKTLNHKIQETLTKIAHCLQQICAQWSVKLRPLFLFLRFFDRQFDYLDHLQGRINFAKSGGLNFVKPNTSGQFVLKDFAHPSLKEPKPLSVDFNHALLLVTGVNTGGKTMLLKSLLASVWLAKHFLPFKINPHHSKIPYIENIQAIISDPQNSQNDISTFAGRMLDFSHALKTPNLLLGVDEIELGTDAAEASCLYKALLEKLINQGAKVVVTTHHKHLALLLARNRAVQLLAANYDHQAQMPTYTFTPGLIGKSYAFETALRYGVPADLIAQAKELYGADQENLNALIERTSALEQELQQQQNQLKEAQEAQEKAYQEKLSQIQETQKAKEAQQSVLEQSYSKALKQMQEALREFNRTQNQSLAHQQIQAIQAGLKRPKEQTPPKENKTLEVGDFVGYGKLSGEIVAISAGLYSVALENGLKIKVKAESLKPKQKPQAPRAEVQIKHKPQAKGQMRLDLCGLDTQEALEQAQDFLANALLAGFEEVLIVHGKGKGILRNALREWLKIHPKVLEFGDAPYNLGGSGAQVVKI</sequence>
<dbReference type="Gene3D" id="3.30.1370.110">
    <property type="match status" value="1"/>
</dbReference>
<dbReference type="AlphaFoldDB" id="A0A0K2X407"/>
<name>A0A0K2X407_9HELI</name>
<feature type="binding site" evidence="7">
    <location>
        <begin position="306"/>
        <end position="313"/>
    </location>
    <ligand>
        <name>ATP</name>
        <dbReference type="ChEBI" id="CHEBI:30616"/>
    </ligand>
</feature>
<evidence type="ECO:0000313" key="13">
    <source>
        <dbReference type="Proteomes" id="UP000038622"/>
    </source>
</evidence>
<keyword evidence="2 7" id="KW-0547">Nucleotide-binding</keyword>
<dbReference type="InterPro" id="IPR045076">
    <property type="entry name" value="MutS"/>
</dbReference>
<dbReference type="PIRSF" id="PIRSF005814">
    <property type="entry name" value="MutS_YshD"/>
    <property type="match status" value="1"/>
</dbReference>
<dbReference type="GO" id="GO:0140664">
    <property type="term" value="F:ATP-dependent DNA damage sensor activity"/>
    <property type="evidence" value="ECO:0007669"/>
    <property type="project" value="InterPro"/>
</dbReference>
<dbReference type="GO" id="GO:0045910">
    <property type="term" value="P:negative regulation of DNA recombination"/>
    <property type="evidence" value="ECO:0007669"/>
    <property type="project" value="InterPro"/>
</dbReference>
<gene>
    <name evidence="7" type="primary">mutS2</name>
    <name evidence="7" type="synonym">rqcU</name>
    <name evidence="10" type="ORF">HAL011_03780</name>
    <name evidence="11" type="ORF">HAL013_04370</name>
    <name evidence="12" type="ORF">HAL09_07970</name>
</gene>
<keyword evidence="13" id="KW-1185">Reference proteome</keyword>
<evidence type="ECO:0000256" key="1">
    <source>
        <dbReference type="ARBA" id="ARBA00022730"/>
    </source>
</evidence>
<reference evidence="14 15" key="3">
    <citation type="submission" date="2014-12" db="EMBL/GenBank/DDBJ databases">
        <authorList>
            <person name="Jaenicke S."/>
        </authorList>
    </citation>
    <scope>NUCLEOTIDE SEQUENCE [LARGE SCALE GENOMIC DNA]</scope>
</reference>
<dbReference type="Proteomes" id="UP000041394">
    <property type="component" value="Unassembled WGS sequence"/>
</dbReference>
<dbReference type="InterPro" id="IPR005747">
    <property type="entry name" value="MutS2"/>
</dbReference>
<comment type="subunit">
    <text evidence="7">Homodimer. Binds to stalled ribosomes, contacting rRNA.</text>
</comment>
<dbReference type="PANTHER" id="PTHR48466:SF2">
    <property type="entry name" value="OS10G0509000 PROTEIN"/>
    <property type="match status" value="1"/>
</dbReference>
<dbReference type="GO" id="GO:0072344">
    <property type="term" value="P:rescue of stalled ribosome"/>
    <property type="evidence" value="ECO:0007669"/>
    <property type="project" value="UniProtKB-UniRule"/>
</dbReference>
<dbReference type="GO" id="GO:0043023">
    <property type="term" value="F:ribosomal large subunit binding"/>
    <property type="evidence" value="ECO:0007669"/>
    <property type="project" value="UniProtKB-UniRule"/>
</dbReference>